<gene>
    <name evidence="2" type="ORF">BRADI_1g73883v3</name>
</gene>
<dbReference type="EnsemblPlants" id="KQK23445">
    <property type="protein sequence ID" value="KQK23445"/>
    <property type="gene ID" value="BRADI_1g73883v3"/>
</dbReference>
<protein>
    <submittedName>
        <fullName evidence="2 3">Uncharacterized protein</fullName>
    </submittedName>
</protein>
<dbReference type="AlphaFoldDB" id="A0A0Q3HL64"/>
<evidence type="ECO:0000256" key="1">
    <source>
        <dbReference type="SAM" id="MobiDB-lite"/>
    </source>
</evidence>
<dbReference type="EMBL" id="CM000880">
    <property type="protein sequence ID" value="KQK23445.2"/>
    <property type="molecule type" value="Genomic_DNA"/>
</dbReference>
<sequence length="157" mass="17196">GGKPRRASEEGGHAARDAGVLPPYRQRAAAISPAPLPIPRSPAKSPHCPLRPSAFVVRTRRRRLPLPPCFLLIRYTAPPPPPPPPPPPLSSRGRAAAFLAMTCRRRLHLSPCLLLIRGAASLPPTSPRWCWPRGRRQQRGALQAASVAIRRQRRSGH</sequence>
<evidence type="ECO:0000313" key="4">
    <source>
        <dbReference type="Proteomes" id="UP000008810"/>
    </source>
</evidence>
<evidence type="ECO:0000313" key="2">
    <source>
        <dbReference type="EMBL" id="KQK23445.2"/>
    </source>
</evidence>
<feature type="region of interest" description="Disordered" evidence="1">
    <location>
        <begin position="1"/>
        <end position="26"/>
    </location>
</feature>
<reference evidence="2 3" key="1">
    <citation type="journal article" date="2010" name="Nature">
        <title>Genome sequencing and analysis of the model grass Brachypodium distachyon.</title>
        <authorList>
            <consortium name="International Brachypodium Initiative"/>
        </authorList>
    </citation>
    <scope>NUCLEOTIDE SEQUENCE [LARGE SCALE GENOMIC DNA]</scope>
    <source>
        <strain evidence="2 3">Bd21</strain>
    </source>
</reference>
<reference evidence="3" key="3">
    <citation type="submission" date="2018-08" db="UniProtKB">
        <authorList>
            <consortium name="EnsemblPlants"/>
        </authorList>
    </citation>
    <scope>IDENTIFICATION</scope>
    <source>
        <strain evidence="3">cv. Bd21</strain>
    </source>
</reference>
<dbReference type="Gramene" id="KQK23445">
    <property type="protein sequence ID" value="KQK23445"/>
    <property type="gene ID" value="BRADI_1g73883v3"/>
</dbReference>
<feature type="non-terminal residue" evidence="2">
    <location>
        <position position="1"/>
    </location>
</feature>
<dbReference type="Proteomes" id="UP000008810">
    <property type="component" value="Chromosome 1"/>
</dbReference>
<keyword evidence="4" id="KW-1185">Reference proteome</keyword>
<proteinExistence type="predicted"/>
<organism evidence="2">
    <name type="scientific">Brachypodium distachyon</name>
    <name type="common">Purple false brome</name>
    <name type="synonym">Trachynia distachya</name>
    <dbReference type="NCBI Taxonomy" id="15368"/>
    <lineage>
        <taxon>Eukaryota</taxon>
        <taxon>Viridiplantae</taxon>
        <taxon>Streptophyta</taxon>
        <taxon>Embryophyta</taxon>
        <taxon>Tracheophyta</taxon>
        <taxon>Spermatophyta</taxon>
        <taxon>Magnoliopsida</taxon>
        <taxon>Liliopsida</taxon>
        <taxon>Poales</taxon>
        <taxon>Poaceae</taxon>
        <taxon>BOP clade</taxon>
        <taxon>Pooideae</taxon>
        <taxon>Stipodae</taxon>
        <taxon>Brachypodieae</taxon>
        <taxon>Brachypodium</taxon>
    </lineage>
</organism>
<reference evidence="2" key="2">
    <citation type="submission" date="2017-06" db="EMBL/GenBank/DDBJ databases">
        <title>WGS assembly of Brachypodium distachyon.</title>
        <authorList>
            <consortium name="The International Brachypodium Initiative"/>
            <person name="Lucas S."/>
            <person name="Harmon-Smith M."/>
            <person name="Lail K."/>
            <person name="Tice H."/>
            <person name="Grimwood J."/>
            <person name="Bruce D."/>
            <person name="Barry K."/>
            <person name="Shu S."/>
            <person name="Lindquist E."/>
            <person name="Wang M."/>
            <person name="Pitluck S."/>
            <person name="Vogel J.P."/>
            <person name="Garvin D.F."/>
            <person name="Mockler T.C."/>
            <person name="Schmutz J."/>
            <person name="Rokhsar D."/>
            <person name="Bevan M.W."/>
        </authorList>
    </citation>
    <scope>NUCLEOTIDE SEQUENCE</scope>
    <source>
        <strain evidence="2">Bd21</strain>
    </source>
</reference>
<evidence type="ECO:0000313" key="3">
    <source>
        <dbReference type="EnsemblPlants" id="KQK23445"/>
    </source>
</evidence>
<feature type="region of interest" description="Disordered" evidence="1">
    <location>
        <begin position="31"/>
        <end position="50"/>
    </location>
</feature>
<name>A0A0Q3HL64_BRADI</name>
<dbReference type="InParanoid" id="A0A0Q3HL64"/>
<feature type="compositionally biased region" description="Basic and acidic residues" evidence="1">
    <location>
        <begin position="1"/>
        <end position="16"/>
    </location>
</feature>
<accession>A0A0Q3HL64</accession>